<name>A0A067PXB7_9AGAM</name>
<dbReference type="InParanoid" id="A0A067PXB7"/>
<evidence type="ECO:0000313" key="2">
    <source>
        <dbReference type="Proteomes" id="UP000027265"/>
    </source>
</evidence>
<dbReference type="Proteomes" id="UP000027265">
    <property type="component" value="Unassembled WGS sequence"/>
</dbReference>
<proteinExistence type="predicted"/>
<evidence type="ECO:0000313" key="1">
    <source>
        <dbReference type="EMBL" id="KDQ59374.1"/>
    </source>
</evidence>
<accession>A0A067PXB7</accession>
<organism evidence="1 2">
    <name type="scientific">Jaapia argillacea MUCL 33604</name>
    <dbReference type="NCBI Taxonomy" id="933084"/>
    <lineage>
        <taxon>Eukaryota</taxon>
        <taxon>Fungi</taxon>
        <taxon>Dikarya</taxon>
        <taxon>Basidiomycota</taxon>
        <taxon>Agaricomycotina</taxon>
        <taxon>Agaricomycetes</taxon>
        <taxon>Agaricomycetidae</taxon>
        <taxon>Jaapiales</taxon>
        <taxon>Jaapiaceae</taxon>
        <taxon>Jaapia</taxon>
    </lineage>
</organism>
<keyword evidence="2" id="KW-1185">Reference proteome</keyword>
<dbReference type="AlphaFoldDB" id="A0A067PXB7"/>
<sequence>MHMLYGEKLVSQYIVSSFSITLVDAQGNIANWGMFDVMYQEVERAIAGYTPESDSDAQLVLGHWLDLIAELQPTRFEVNSPSDFNLGDVIFCDGISPSGENIYRVLGPHRNFHTIFHKHNAAWDEWKSELILPEDVNLFSLGGKPVHCLYDISLHASGGGWTSLKYESQSPAYAGEALYSDVDYPTRKRAFTALSTIGKHTAAKYGRQLDSIGIVTGIHHMLYYGGSYVEEIVDEKIPQKPTTFYLHIRDSVDGAPPTGHWSESSQPGHNERVSIFGQVPLDLPREKSKQSWESKLDEWDDDESSILRSDADNFHRDHKIRHPARTNAQTIAVARFSSLEWAFMDCLGAKFPDFGSKITEVECVDEAKWPCPSPD</sequence>
<reference evidence="2" key="1">
    <citation type="journal article" date="2014" name="Proc. Natl. Acad. Sci. U.S.A.">
        <title>Extensive sampling of basidiomycete genomes demonstrates inadequacy of the white-rot/brown-rot paradigm for wood decay fungi.</title>
        <authorList>
            <person name="Riley R."/>
            <person name="Salamov A.A."/>
            <person name="Brown D.W."/>
            <person name="Nagy L.G."/>
            <person name="Floudas D."/>
            <person name="Held B.W."/>
            <person name="Levasseur A."/>
            <person name="Lombard V."/>
            <person name="Morin E."/>
            <person name="Otillar R."/>
            <person name="Lindquist E.A."/>
            <person name="Sun H."/>
            <person name="LaButti K.M."/>
            <person name="Schmutz J."/>
            <person name="Jabbour D."/>
            <person name="Luo H."/>
            <person name="Baker S.E."/>
            <person name="Pisabarro A.G."/>
            <person name="Walton J.D."/>
            <person name="Blanchette R.A."/>
            <person name="Henrissat B."/>
            <person name="Martin F."/>
            <person name="Cullen D."/>
            <person name="Hibbett D.S."/>
            <person name="Grigoriev I.V."/>
        </authorList>
    </citation>
    <scope>NUCLEOTIDE SEQUENCE [LARGE SCALE GENOMIC DNA]</scope>
    <source>
        <strain evidence="2">MUCL 33604</strain>
    </source>
</reference>
<gene>
    <name evidence="1" type="ORF">JAAARDRAFT_192888</name>
</gene>
<protein>
    <submittedName>
        <fullName evidence="1">Uncharacterized protein</fullName>
    </submittedName>
</protein>
<dbReference type="EMBL" id="KL197716">
    <property type="protein sequence ID" value="KDQ59374.1"/>
    <property type="molecule type" value="Genomic_DNA"/>
</dbReference>
<dbReference type="HOGENOM" id="CLU_737826_0_0_1"/>